<dbReference type="PIRSF" id="PIRSF002741">
    <property type="entry name" value="MppA"/>
    <property type="match status" value="1"/>
</dbReference>
<dbReference type="PANTHER" id="PTHR30290">
    <property type="entry name" value="PERIPLASMIC BINDING COMPONENT OF ABC TRANSPORTER"/>
    <property type="match status" value="1"/>
</dbReference>
<sequence length="627" mass="72529">MSTCQLKRKHHPINVLFLLATLLSLVFGVQAEEKIHKSHAITIHGDPKYPADFTHFDFVNPDAPKGGTLRLASISSSGFDSLNPFIVKGIAASGMTALYNNYFYDTLLYHSEDEPFTMYGLLAEQMEWPENRAWIIFHLRKNIHFHDGPPLTAEDVVFSFNLLQKEGHPIYKTYYANVEQVEALDKWRVKFTFTPGDNRELAMIIGQFAVLPKHYWSQHTFNKTSLTPPIGSGPYTISHVDAGRSITYKRDPNYWGKDLPVNRGKYNFDTIRYDYYRDPTVAIEALKAGEYDFRLENSAKNWATQYQGKLFTRQAMVKKTLPDLSRAGLQGFVYNIRRPIFADSKVRQALSYAYDFEWANKNLFYNSYERTDSFFENSEMASSGLPSPEEVKILEPFKDQLPKALFTQPFELPKTDGSGNNRQQLRQALRLLKEAGYTLKEGKLVNQKTNKPFTFEILLAQPEMERVVLPFQESLKKLGIDMTIRQVDAQQYVKRVQSFNFDMIIGGFGQSQSPGNEQRDFWHSSQADIQGSRNYIGIKNPVVDQLIDKIISASSRETLINYCRALDRVLLWNHYVIPQYHINQHRMVYWNKFGQPKIAPKYSFTLDTWWEDPQKAEKIKSLRKKAN</sequence>
<reference evidence="3 4" key="1">
    <citation type="submission" date="2021-04" db="EMBL/GenBank/DDBJ databases">
        <authorList>
            <person name="Pira H."/>
            <person name="Risdian C."/>
            <person name="Wink J."/>
        </authorList>
    </citation>
    <scope>NUCLEOTIDE SEQUENCE [LARGE SCALE GENOMIC DNA]</scope>
    <source>
        <strain evidence="3 4">WH53</strain>
    </source>
</reference>
<dbReference type="PANTHER" id="PTHR30290:SF64">
    <property type="entry name" value="ABC TRANSPORTER PERIPLASMIC BINDING PROTEIN"/>
    <property type="match status" value="1"/>
</dbReference>
<evidence type="ECO:0000313" key="4">
    <source>
        <dbReference type="Proteomes" id="UP000690515"/>
    </source>
</evidence>
<gene>
    <name evidence="3" type="ORF">KCG35_11100</name>
</gene>
<dbReference type="InterPro" id="IPR000914">
    <property type="entry name" value="SBP_5_dom"/>
</dbReference>
<dbReference type="Gene3D" id="3.10.105.10">
    <property type="entry name" value="Dipeptide-binding Protein, Domain 3"/>
    <property type="match status" value="1"/>
</dbReference>
<protein>
    <submittedName>
        <fullName evidence="3">ABC transporter substrate-binding protein</fullName>
    </submittedName>
</protein>
<keyword evidence="4" id="KW-1185">Reference proteome</keyword>
<accession>A0ABS5ZC20</accession>
<dbReference type="Pfam" id="PF00496">
    <property type="entry name" value="SBP_bac_5"/>
    <property type="match status" value="1"/>
</dbReference>
<feature type="domain" description="Solute-binding protein family 5" evidence="2">
    <location>
        <begin position="118"/>
        <end position="525"/>
    </location>
</feature>
<evidence type="ECO:0000313" key="3">
    <source>
        <dbReference type="EMBL" id="MBU2711606.1"/>
    </source>
</evidence>
<dbReference type="RefSeq" id="WP_215819763.1">
    <property type="nucleotide sequence ID" value="NZ_JAGSOY010000022.1"/>
</dbReference>
<dbReference type="Proteomes" id="UP000690515">
    <property type="component" value="Unassembled WGS sequence"/>
</dbReference>
<dbReference type="InterPro" id="IPR039424">
    <property type="entry name" value="SBP_5"/>
</dbReference>
<keyword evidence="1" id="KW-0732">Signal</keyword>
<evidence type="ECO:0000259" key="2">
    <source>
        <dbReference type="Pfam" id="PF00496"/>
    </source>
</evidence>
<dbReference type="SUPFAM" id="SSF53850">
    <property type="entry name" value="Periplasmic binding protein-like II"/>
    <property type="match status" value="1"/>
</dbReference>
<proteinExistence type="predicted"/>
<dbReference type="InterPro" id="IPR030678">
    <property type="entry name" value="Peptide/Ni-bd"/>
</dbReference>
<organism evidence="3 4">
    <name type="scientific">Zooshikella harenae</name>
    <dbReference type="NCBI Taxonomy" id="2827238"/>
    <lineage>
        <taxon>Bacteria</taxon>
        <taxon>Pseudomonadati</taxon>
        <taxon>Pseudomonadota</taxon>
        <taxon>Gammaproteobacteria</taxon>
        <taxon>Oceanospirillales</taxon>
        <taxon>Zooshikellaceae</taxon>
        <taxon>Zooshikella</taxon>
    </lineage>
</organism>
<dbReference type="EMBL" id="JAGSOY010000022">
    <property type="protein sequence ID" value="MBU2711606.1"/>
    <property type="molecule type" value="Genomic_DNA"/>
</dbReference>
<dbReference type="CDD" id="cd08497">
    <property type="entry name" value="MbnE-like"/>
    <property type="match status" value="1"/>
</dbReference>
<evidence type="ECO:0000256" key="1">
    <source>
        <dbReference type="ARBA" id="ARBA00022729"/>
    </source>
</evidence>
<comment type="caution">
    <text evidence="3">The sequence shown here is derived from an EMBL/GenBank/DDBJ whole genome shotgun (WGS) entry which is preliminary data.</text>
</comment>
<dbReference type="Gene3D" id="3.40.190.10">
    <property type="entry name" value="Periplasmic binding protein-like II"/>
    <property type="match status" value="1"/>
</dbReference>
<name>A0ABS5ZC20_9GAMM</name>